<feature type="domain" description="MaoC-like" evidence="2">
    <location>
        <begin position="15"/>
        <end position="93"/>
    </location>
</feature>
<accession>A0A9W6NXF0</accession>
<organism evidence="3 4">
    <name type="scientific">Pseudonocardia halophobica</name>
    <dbReference type="NCBI Taxonomy" id="29401"/>
    <lineage>
        <taxon>Bacteria</taxon>
        <taxon>Bacillati</taxon>
        <taxon>Actinomycetota</taxon>
        <taxon>Actinomycetes</taxon>
        <taxon>Pseudonocardiales</taxon>
        <taxon>Pseudonocardiaceae</taxon>
        <taxon>Pseudonocardia</taxon>
    </lineage>
</organism>
<dbReference type="AlphaFoldDB" id="A0A9W6NXF0"/>
<evidence type="ECO:0000313" key="4">
    <source>
        <dbReference type="Proteomes" id="UP001143463"/>
    </source>
</evidence>
<dbReference type="InterPro" id="IPR029069">
    <property type="entry name" value="HotDog_dom_sf"/>
</dbReference>
<sequence length="126" mass="13781">MRVGDLLPERVVESVDPEKMKIAAALLRDPNMIHLDPAVTEKLGMGSRVVNQGPLNLGYIHTLLEEYGRVVASRFRFHGNVFAGDRVVAGGRVTAVDGDLVDYEVWLDVTGGARAVSGTVRIRRAR</sequence>
<comment type="caution">
    <text evidence="3">The sequence shown here is derived from an EMBL/GenBank/DDBJ whole genome shotgun (WGS) entry which is preliminary data.</text>
</comment>
<gene>
    <name evidence="3" type="ORF">GCM10017577_45480</name>
</gene>
<evidence type="ECO:0000256" key="1">
    <source>
        <dbReference type="ARBA" id="ARBA00005254"/>
    </source>
</evidence>
<evidence type="ECO:0000259" key="2">
    <source>
        <dbReference type="Pfam" id="PF01575"/>
    </source>
</evidence>
<dbReference type="EMBL" id="BSFQ01000021">
    <property type="protein sequence ID" value="GLL13405.1"/>
    <property type="molecule type" value="Genomic_DNA"/>
</dbReference>
<dbReference type="SUPFAM" id="SSF54637">
    <property type="entry name" value="Thioesterase/thiol ester dehydrase-isomerase"/>
    <property type="match status" value="1"/>
</dbReference>
<dbReference type="Proteomes" id="UP001143463">
    <property type="component" value="Unassembled WGS sequence"/>
</dbReference>
<dbReference type="RefSeq" id="WP_037049040.1">
    <property type="nucleotide sequence ID" value="NZ_BAAAUZ010000003.1"/>
</dbReference>
<keyword evidence="4" id="KW-1185">Reference proteome</keyword>
<protein>
    <recommendedName>
        <fullName evidence="2">MaoC-like domain-containing protein</fullName>
    </recommendedName>
</protein>
<reference evidence="3" key="2">
    <citation type="submission" date="2023-01" db="EMBL/GenBank/DDBJ databases">
        <authorList>
            <person name="Sun Q."/>
            <person name="Evtushenko L."/>
        </authorList>
    </citation>
    <scope>NUCLEOTIDE SEQUENCE</scope>
    <source>
        <strain evidence="3">VKM Ac-1069</strain>
    </source>
</reference>
<evidence type="ECO:0000313" key="3">
    <source>
        <dbReference type="EMBL" id="GLL13405.1"/>
    </source>
</evidence>
<dbReference type="InterPro" id="IPR002539">
    <property type="entry name" value="MaoC-like_dom"/>
</dbReference>
<reference evidence="3" key="1">
    <citation type="journal article" date="2014" name="Int. J. Syst. Evol. Microbiol.">
        <title>Complete genome sequence of Corynebacterium casei LMG S-19264T (=DSM 44701T), isolated from a smear-ripened cheese.</title>
        <authorList>
            <consortium name="US DOE Joint Genome Institute (JGI-PGF)"/>
            <person name="Walter F."/>
            <person name="Albersmeier A."/>
            <person name="Kalinowski J."/>
            <person name="Ruckert C."/>
        </authorList>
    </citation>
    <scope>NUCLEOTIDE SEQUENCE</scope>
    <source>
        <strain evidence="3">VKM Ac-1069</strain>
    </source>
</reference>
<dbReference type="Pfam" id="PF01575">
    <property type="entry name" value="MaoC_dehydratas"/>
    <property type="match status" value="1"/>
</dbReference>
<proteinExistence type="inferred from homology"/>
<name>A0A9W6NXF0_9PSEU</name>
<comment type="similarity">
    <text evidence="1">Belongs to the enoyl-CoA hydratase/isomerase family.</text>
</comment>
<dbReference type="Gene3D" id="3.10.129.10">
    <property type="entry name" value="Hotdog Thioesterase"/>
    <property type="match status" value="1"/>
</dbReference>